<comment type="caution">
    <text evidence="2">The sequence shown here is derived from an EMBL/GenBank/DDBJ whole genome shotgun (WGS) entry which is preliminary data.</text>
</comment>
<keyword evidence="3" id="KW-1185">Reference proteome</keyword>
<feature type="region of interest" description="Disordered" evidence="1">
    <location>
        <begin position="66"/>
        <end position="94"/>
    </location>
</feature>
<dbReference type="AlphaFoldDB" id="A0A9N8KG63"/>
<reference evidence="2" key="1">
    <citation type="submission" date="2020-06" db="EMBL/GenBank/DDBJ databases">
        <authorList>
            <person name="Onetto C."/>
        </authorList>
    </citation>
    <scope>NUCLEOTIDE SEQUENCE</scope>
</reference>
<dbReference type="OrthoDB" id="3649946at2759"/>
<evidence type="ECO:0000313" key="2">
    <source>
        <dbReference type="EMBL" id="CAD0109131.1"/>
    </source>
</evidence>
<sequence length="94" mass="9876">MASPGNKIEAWSPNPFTHAPNANVSDSRTMTSPQAVAAREKSAAVMAALKKGDAGEADRLMGKQEKYDSLVPGKSNFRGLMRDIGKGTKADGQG</sequence>
<dbReference type="EMBL" id="CAINUL010000003">
    <property type="protein sequence ID" value="CAD0109131.1"/>
    <property type="molecule type" value="Genomic_DNA"/>
</dbReference>
<name>A0A9N8KG63_9PEZI</name>
<evidence type="ECO:0000256" key="1">
    <source>
        <dbReference type="SAM" id="MobiDB-lite"/>
    </source>
</evidence>
<evidence type="ECO:0000313" key="3">
    <source>
        <dbReference type="Proteomes" id="UP000745764"/>
    </source>
</evidence>
<dbReference type="Proteomes" id="UP000745764">
    <property type="component" value="Unassembled WGS sequence"/>
</dbReference>
<feature type="compositionally biased region" description="Polar residues" evidence="1">
    <location>
        <begin position="20"/>
        <end position="34"/>
    </location>
</feature>
<accession>A0A9N8KG63</accession>
<feature type="region of interest" description="Disordered" evidence="1">
    <location>
        <begin position="1"/>
        <end position="38"/>
    </location>
</feature>
<feature type="compositionally biased region" description="Basic and acidic residues" evidence="1">
    <location>
        <begin position="80"/>
        <end position="94"/>
    </location>
</feature>
<protein>
    <submittedName>
        <fullName evidence="2">Uncharacterized protein</fullName>
    </submittedName>
</protein>
<proteinExistence type="predicted"/>
<gene>
    <name evidence="2" type="ORF">AWRI4620_LOCUS3386</name>
</gene>
<organism evidence="2 3">
    <name type="scientific">Aureobasidium uvarum</name>
    <dbReference type="NCBI Taxonomy" id="2773716"/>
    <lineage>
        <taxon>Eukaryota</taxon>
        <taxon>Fungi</taxon>
        <taxon>Dikarya</taxon>
        <taxon>Ascomycota</taxon>
        <taxon>Pezizomycotina</taxon>
        <taxon>Dothideomycetes</taxon>
        <taxon>Dothideomycetidae</taxon>
        <taxon>Dothideales</taxon>
        <taxon>Saccotheciaceae</taxon>
        <taxon>Aureobasidium</taxon>
    </lineage>
</organism>